<proteinExistence type="predicted"/>
<name>A0AC58LMH1_CASCN</name>
<dbReference type="Proteomes" id="UP001732720">
    <property type="component" value="Chromosome X"/>
</dbReference>
<protein>
    <submittedName>
        <fullName evidence="2">Uncharacterized protein</fullName>
    </submittedName>
</protein>
<keyword evidence="1" id="KW-1185">Reference proteome</keyword>
<evidence type="ECO:0000313" key="1">
    <source>
        <dbReference type="Proteomes" id="UP001732720"/>
    </source>
</evidence>
<accession>A0AC58LMH1</accession>
<evidence type="ECO:0000313" key="2">
    <source>
        <dbReference type="RefSeq" id="XP_073918354.1"/>
    </source>
</evidence>
<organism evidence="1 2">
    <name type="scientific">Castor canadensis</name>
    <name type="common">American beaver</name>
    <dbReference type="NCBI Taxonomy" id="51338"/>
    <lineage>
        <taxon>Eukaryota</taxon>
        <taxon>Metazoa</taxon>
        <taxon>Chordata</taxon>
        <taxon>Craniata</taxon>
        <taxon>Vertebrata</taxon>
        <taxon>Euteleostomi</taxon>
        <taxon>Mammalia</taxon>
        <taxon>Eutheria</taxon>
        <taxon>Euarchontoglires</taxon>
        <taxon>Glires</taxon>
        <taxon>Rodentia</taxon>
        <taxon>Castorimorpha</taxon>
        <taxon>Castoridae</taxon>
        <taxon>Castor</taxon>
    </lineage>
</organism>
<reference evidence="2" key="1">
    <citation type="submission" date="2025-08" db="UniProtKB">
        <authorList>
            <consortium name="RefSeq"/>
        </authorList>
    </citation>
    <scope>IDENTIFICATION</scope>
</reference>
<gene>
    <name evidence="2" type="primary">LOC141419452</name>
</gene>
<sequence length="1589" mass="177450">MHMLIRLDYNFLSYGESFERAKINGERLLNITRRRLNELGITRTDHQDILLKAVASICKKRKVEEPAMQEEAQNDKKMPTRFGKQSEHLEHAIHRVLGMISERRRARSLHGTNEKPPHNILTAVLELINVVKMILNILERPPFDCMSEFSSLKSHLIKHITLLKYFSEQTDLSHEMESDMIDVCKGVTKICHYIIALPPDISGPEAHIPALINPEEKQPRVQVPIAIEPEAMSFTKELGRDYMPQIQHVSKPITTTVSSCGPVSPFQYVPLSNQRVSDRFECFSTERFSTQSNEEAVKLQRDIGNKSETDVSDTKDSEMSGGSLDYKSLQDLTIIESDTPLMDSGSERCIIDSDSDRGIGSDYDLEQHSKDSSSVIWGTDSDSEKCPRNSLEVDSGSVEVLMESDQHLVSVESCQVDSASLKDWMDSGSEKCFGDSESEKYLMDSDDEKLGRDSDSSKFPIAFPSVKHTLKAETDSVKRMIESEKKLTETEKICMISASDRYMMDTERGRTEAASLSHVLLMGEEKPQKIRFKRYMVDSDSNPCEVDSGSERHELTSAAVRCLIDIKELQLSTHTEGLWRDSWSERQTLDLDSESLRMASDAGKHIKKAETCKSTTDLQRFWSGLKSESTRCWIDSERKQLDFNYGRHQGRIRRYQYRSVRLQDSSERSQDDQLKYWDDFENSDKCQRDSENERLQKDEGKERHLIEYGSEKEHRIALDCERHGLEAENEAERLGARRKDNRPKGFWRPVFLPLLPSQRKKTEEQYSVQQTDNRVPRIQLVRYLSDDKILRFKEASLNLSDKQVSQQKLKETQSHNLSPDSNTLVEDMHHKKVTRKVSVYKSLGQDYSCAQSFQSALSQINPSHLLSTESYTSAISVPVCTPKSISSKAVIHTKLQRNNACSLAMRIRRCPRCFMEINNPHFHKCFMNSDDDSDSDSPLHLQTPLDSKYSLSSKSLIHFKTSPNNSLSQSLDPKHPVGIQSSLHQEDTKYSCGSNSYLHCENCSSLQNIIGSAITLTFPMDSKNIMGQHNAPVPDNTNTSNVTGLESEGKFKPQIDGNPDIETKLSGTGNLKDKVNAKGKPPSKDETDHEDKTNSEDDTDAEDETDTEDEDNTKDKKDPKDKSDPDDTEPKDGNFENDPDPNNGSDPTGDADPTSGADSDTDGDPNNGGDPNSEPDPNIDNATNDAVSTTCSNDLDEDMYTNNSGNASDLFSGLKQENTADCNNGTSPNCASGSPNKNVLDYTSVSNNGAGPSNVTWPGNDICPNIGSGLQNIRSIINNFDHSNNDIDPSPQSNIPGLQKGPDSNYNAKPTSHKNAVSLNNDVDSNYSTRFTSATGHDYTAAPNYDSDTGFTHAVGSNFVVNTNYVDRNNNIARTGSAAITVNATDTNSTTSCSSAINPRYTDRTYSASDTTHVLRFTQFNIINLNYNAINAHNAYNSTINSNINNLLFSSSVSNIVNGNIPNFVADTNYLSTPDHLTTSELGRNYAILDDQKFGAHFKGSTGFMESAMFKHASRESGFLKYFPGVQNPIGVNGIASLKIHFNPNISLPSFNIVVEAEPPDVKFTISSDAVNQFFKLNLQTGSRQNLCP</sequence>
<dbReference type="RefSeq" id="XP_073918354.1">
    <property type="nucleotide sequence ID" value="XM_074062253.1"/>
</dbReference>